<dbReference type="PANTHER" id="PTHR48267">
    <property type="entry name" value="CUPREDOXIN SUPERFAMILY PROTEIN"/>
    <property type="match status" value="1"/>
</dbReference>
<dbReference type="InterPro" id="IPR011706">
    <property type="entry name" value="Cu-oxidase_C"/>
</dbReference>
<dbReference type="GO" id="GO:0016491">
    <property type="term" value="F:oxidoreductase activity"/>
    <property type="evidence" value="ECO:0007669"/>
    <property type="project" value="InterPro"/>
</dbReference>
<dbReference type="EMBL" id="PYMB01000001">
    <property type="protein sequence ID" value="PSW16403.1"/>
    <property type="molecule type" value="Genomic_DNA"/>
</dbReference>
<reference evidence="3 4" key="1">
    <citation type="submission" date="2018-03" db="EMBL/GenBank/DDBJ databases">
        <title>Whole genome sequencing of Histamine producing bacteria.</title>
        <authorList>
            <person name="Butler K."/>
        </authorList>
    </citation>
    <scope>NUCLEOTIDE SEQUENCE [LARGE SCALE GENOMIC DNA]</scope>
    <source>
        <strain evidence="3 4">DSM 19138</strain>
    </source>
</reference>
<dbReference type="InterPro" id="IPR045087">
    <property type="entry name" value="Cu-oxidase_fam"/>
</dbReference>
<dbReference type="Gene3D" id="2.60.40.420">
    <property type="entry name" value="Cupredoxins - blue copper proteins"/>
    <property type="match status" value="3"/>
</dbReference>
<feature type="region of interest" description="Disordered" evidence="1">
    <location>
        <begin position="79"/>
        <end position="98"/>
    </location>
</feature>
<sequence length="796" mass="90247">MVFTMNNTNSTNNVSGTRNSLQTTKIGALTCLISCILYSNNLLADCDIPTGASPSPLFGAEPFTQALYRLEEFGTIPLPNSSNPGNSFPTPSDKNSSPAGYKLDNFMGQTLYPIPDSSHSGSYANTSDLNPWKAKINSFLGLNLVNPPAEGRPPGIDWAHQRWSEFYPEEYTVTAQSGVRENRGFRDQYQSHEFQSHEFKDGGLYHSTFNWDKQPGLSDNFKGTTDGIPAQFHPKMPVQQANTLWTFDGTFPPKLLKMRYGYPVLFRHYNALPISPSANNGFGLHTITTHQHNGHNPAESDGYTQAFYFPGQYYDYRWPMILAGHDHRNKKATDYRAGGPDGNKGIRKIPGDFRETMSSLWFHDHMLDFTAQNVYKGNAACLNLYSSLDRGNEYIDDGVNLRFPSGTHLDWGNRDYDVNLMVADKAWDKNGQLFFNIFNLDGFLGDQMLVNWQYKPYMDVRARQYRFRVLNASVSRWMKIAVMTEDKDPVPLYMIANDGNIMEHSVFFEKGELPTQAIGERYDIIIDFSQFAPGTKIYLVNLMEHEDGREPESTLSRSKAFNDPFKRGNTCDPAVGKFMEFRVHSYDGIDHSMNPANYVKGKQKMIKRPKFTKTELANARHRSFEFGRSSGTDSAPWTIKTDGGSGFATDPKRLSAAPNIGDVEIWHISGGGGWSHPIHIHFEEGQILSRDGGNPPEWEKWARKDIYRIGDVKDSSRELTVAIRFREFMGSYMEHCHNTQHEDHAQLLRWDIEKPGQTVPIRTPMPTWEGVGYVDSFTLSTYKKGDVDAKEDFNDN</sequence>
<dbReference type="OrthoDB" id="9757546at2"/>
<dbReference type="AlphaFoldDB" id="A0A2T3NLQ1"/>
<evidence type="ECO:0000259" key="2">
    <source>
        <dbReference type="Pfam" id="PF07731"/>
    </source>
</evidence>
<dbReference type="Proteomes" id="UP000241346">
    <property type="component" value="Unassembled WGS sequence"/>
</dbReference>
<protein>
    <submittedName>
        <fullName evidence="3">Copper oxidase</fullName>
    </submittedName>
</protein>
<proteinExistence type="predicted"/>
<dbReference type="PANTHER" id="PTHR48267:SF1">
    <property type="entry name" value="BILIRUBIN OXIDASE"/>
    <property type="match status" value="1"/>
</dbReference>
<dbReference type="CDD" id="cd13889">
    <property type="entry name" value="CuRO_3_BOD"/>
    <property type="match status" value="1"/>
</dbReference>
<comment type="caution">
    <text evidence="3">The sequence shown here is derived from an EMBL/GenBank/DDBJ whole genome shotgun (WGS) entry which is preliminary data.</text>
</comment>
<evidence type="ECO:0000256" key="1">
    <source>
        <dbReference type="SAM" id="MobiDB-lite"/>
    </source>
</evidence>
<dbReference type="CDD" id="cd13866">
    <property type="entry name" value="CuRO_2_BOD"/>
    <property type="match status" value="1"/>
</dbReference>
<evidence type="ECO:0000313" key="3">
    <source>
        <dbReference type="EMBL" id="PSW16403.1"/>
    </source>
</evidence>
<gene>
    <name evidence="3" type="ORF">C9J01_05240</name>
</gene>
<dbReference type="Pfam" id="PF07731">
    <property type="entry name" value="Cu-oxidase_2"/>
    <property type="match status" value="1"/>
</dbReference>
<name>A0A2T3NLQ1_9GAMM</name>
<dbReference type="SUPFAM" id="SSF49503">
    <property type="entry name" value="Cupredoxins"/>
    <property type="match status" value="3"/>
</dbReference>
<organism evidence="3 4">
    <name type="scientific">Photobacterium rosenbergii</name>
    <dbReference type="NCBI Taxonomy" id="294936"/>
    <lineage>
        <taxon>Bacteria</taxon>
        <taxon>Pseudomonadati</taxon>
        <taxon>Pseudomonadota</taxon>
        <taxon>Gammaproteobacteria</taxon>
        <taxon>Vibrionales</taxon>
        <taxon>Vibrionaceae</taxon>
        <taxon>Photobacterium</taxon>
    </lineage>
</organism>
<dbReference type="InterPro" id="IPR008972">
    <property type="entry name" value="Cupredoxin"/>
</dbReference>
<dbReference type="GO" id="GO:0005507">
    <property type="term" value="F:copper ion binding"/>
    <property type="evidence" value="ECO:0007669"/>
    <property type="project" value="InterPro"/>
</dbReference>
<accession>A0A2T3NLQ1</accession>
<feature type="domain" description="Plastocyanin-like" evidence="2">
    <location>
        <begin position="648"/>
        <end position="745"/>
    </location>
</feature>
<evidence type="ECO:0000313" key="4">
    <source>
        <dbReference type="Proteomes" id="UP000241346"/>
    </source>
</evidence>